<evidence type="ECO:0000313" key="2">
    <source>
        <dbReference type="EMBL" id="KAJ3655470.1"/>
    </source>
</evidence>
<dbReference type="EMBL" id="JALNTZ010000004">
    <property type="protein sequence ID" value="KAJ3655470.1"/>
    <property type="molecule type" value="Genomic_DNA"/>
</dbReference>
<evidence type="ECO:0000313" key="3">
    <source>
        <dbReference type="EMBL" id="KAJ3660098.1"/>
    </source>
</evidence>
<organism evidence="3 4">
    <name type="scientific">Zophobas morio</name>
    <dbReference type="NCBI Taxonomy" id="2755281"/>
    <lineage>
        <taxon>Eukaryota</taxon>
        <taxon>Metazoa</taxon>
        <taxon>Ecdysozoa</taxon>
        <taxon>Arthropoda</taxon>
        <taxon>Hexapoda</taxon>
        <taxon>Insecta</taxon>
        <taxon>Pterygota</taxon>
        <taxon>Neoptera</taxon>
        <taxon>Endopterygota</taxon>
        <taxon>Coleoptera</taxon>
        <taxon>Polyphaga</taxon>
        <taxon>Cucujiformia</taxon>
        <taxon>Tenebrionidae</taxon>
        <taxon>Zophobas</taxon>
    </lineage>
</organism>
<protein>
    <submittedName>
        <fullName evidence="3">Uncharacterized protein</fullName>
    </submittedName>
</protein>
<keyword evidence="4" id="KW-1185">Reference proteome</keyword>
<sequence>MVTNDFKETQVYASVQQSNSIQKSPQQTKPRGSSNDEMLHPFHTYSNVPIHQGLAPRKTEVIEVPTTSSIERESETKILDLSQEVPSIP</sequence>
<dbReference type="AlphaFoldDB" id="A0AA38MLG5"/>
<proteinExistence type="predicted"/>
<accession>A0AA38MLG5</accession>
<name>A0AA38MLG5_9CUCU</name>
<evidence type="ECO:0000313" key="4">
    <source>
        <dbReference type="Proteomes" id="UP001168821"/>
    </source>
</evidence>
<gene>
    <name evidence="3" type="ORF">Zmor_004568</name>
    <name evidence="2" type="ORF">Zmor_014601</name>
</gene>
<feature type="region of interest" description="Disordered" evidence="1">
    <location>
        <begin position="66"/>
        <end position="89"/>
    </location>
</feature>
<comment type="caution">
    <text evidence="3">The sequence shown here is derived from an EMBL/GenBank/DDBJ whole genome shotgun (WGS) entry which is preliminary data.</text>
</comment>
<feature type="compositionally biased region" description="Polar residues" evidence="1">
    <location>
        <begin position="11"/>
        <end position="36"/>
    </location>
</feature>
<evidence type="ECO:0000256" key="1">
    <source>
        <dbReference type="SAM" id="MobiDB-lite"/>
    </source>
</evidence>
<dbReference type="EMBL" id="JALNTZ010000002">
    <property type="protein sequence ID" value="KAJ3660098.1"/>
    <property type="molecule type" value="Genomic_DNA"/>
</dbReference>
<feature type="region of interest" description="Disordered" evidence="1">
    <location>
        <begin position="1"/>
        <end position="43"/>
    </location>
</feature>
<dbReference type="Proteomes" id="UP001168821">
    <property type="component" value="Unassembled WGS sequence"/>
</dbReference>
<reference evidence="3" key="1">
    <citation type="journal article" date="2023" name="G3 (Bethesda)">
        <title>Whole genome assemblies of Zophobas morio and Tenebrio molitor.</title>
        <authorList>
            <person name="Kaur S."/>
            <person name="Stinson S.A."/>
            <person name="diCenzo G.C."/>
        </authorList>
    </citation>
    <scope>NUCLEOTIDE SEQUENCE</scope>
    <source>
        <strain evidence="3">QUZm001</strain>
    </source>
</reference>